<reference evidence="2" key="2">
    <citation type="submission" date="2015-07" db="EMBL/GenBank/DDBJ databases">
        <title>MeaNS - Measles Nucleotide Surveillance Program.</title>
        <authorList>
            <person name="Tran T."/>
            <person name="Druce J."/>
        </authorList>
    </citation>
    <scope>NUCLEOTIDE SEQUENCE</scope>
    <source>
        <strain evidence="2">DSM 9887</strain>
    </source>
</reference>
<protein>
    <recommendedName>
        <fullName evidence="5">Cadherin domain-containing protein</fullName>
    </recommendedName>
</protein>
<dbReference type="RefSeq" id="WP_049740907.1">
    <property type="nucleotide sequence ID" value="NZ_BJON01000005.1"/>
</dbReference>
<dbReference type="EMBL" id="BJON01000005">
    <property type="protein sequence ID" value="GED67548.1"/>
    <property type="molecule type" value="Genomic_DNA"/>
</dbReference>
<evidence type="ECO:0000313" key="3">
    <source>
        <dbReference type="Proteomes" id="UP000036834"/>
    </source>
</evidence>
<reference evidence="1 4" key="3">
    <citation type="submission" date="2019-06" db="EMBL/GenBank/DDBJ databases">
        <title>Whole genome shotgun sequence of Brevibacillus reuszeri NBRC 15719.</title>
        <authorList>
            <person name="Hosoyama A."/>
            <person name="Uohara A."/>
            <person name="Ohji S."/>
            <person name="Ichikawa N."/>
        </authorList>
    </citation>
    <scope>NUCLEOTIDE SEQUENCE [LARGE SCALE GENOMIC DNA]</scope>
    <source>
        <strain evidence="1 4">NBRC 15719</strain>
    </source>
</reference>
<organism evidence="2 3">
    <name type="scientific">Brevibacillus reuszeri</name>
    <dbReference type="NCBI Taxonomy" id="54915"/>
    <lineage>
        <taxon>Bacteria</taxon>
        <taxon>Bacillati</taxon>
        <taxon>Bacillota</taxon>
        <taxon>Bacilli</taxon>
        <taxon>Bacillales</taxon>
        <taxon>Paenibacillaceae</taxon>
        <taxon>Brevibacillus</taxon>
    </lineage>
</organism>
<dbReference type="InterPro" id="IPR013783">
    <property type="entry name" value="Ig-like_fold"/>
</dbReference>
<dbReference type="PATRIC" id="fig|54915.3.peg.3999"/>
<name>A0A0K9YUK2_9BACL</name>
<comment type="caution">
    <text evidence="2">The sequence shown here is derived from an EMBL/GenBank/DDBJ whole genome shotgun (WGS) entry which is preliminary data.</text>
</comment>
<dbReference type="EMBL" id="LGIQ01000009">
    <property type="protein sequence ID" value="KNB71865.1"/>
    <property type="molecule type" value="Genomic_DNA"/>
</dbReference>
<dbReference type="Gene3D" id="2.60.40.10">
    <property type="entry name" value="Immunoglobulins"/>
    <property type="match status" value="1"/>
</dbReference>
<gene>
    <name evidence="2" type="ORF">ADS79_24285</name>
    <name evidence="1" type="ORF">BRE01_12500</name>
</gene>
<evidence type="ECO:0008006" key="5">
    <source>
        <dbReference type="Google" id="ProtNLM"/>
    </source>
</evidence>
<proteinExistence type="predicted"/>
<evidence type="ECO:0000313" key="1">
    <source>
        <dbReference type="EMBL" id="GED67548.1"/>
    </source>
</evidence>
<dbReference type="AlphaFoldDB" id="A0A0K9YUK2"/>
<dbReference type="Proteomes" id="UP000319578">
    <property type="component" value="Unassembled WGS sequence"/>
</dbReference>
<reference evidence="3" key="1">
    <citation type="submission" date="2015-07" db="EMBL/GenBank/DDBJ databases">
        <title>Genome sequencing project for genomic taxonomy and phylogenomics of Bacillus-like bacteria.</title>
        <authorList>
            <person name="Liu B."/>
            <person name="Wang J."/>
            <person name="Zhu Y."/>
            <person name="Liu G."/>
            <person name="Chen Q."/>
            <person name="Chen Z."/>
            <person name="Lan J."/>
            <person name="Che J."/>
            <person name="Ge C."/>
            <person name="Shi H."/>
            <person name="Pan Z."/>
            <person name="Liu X."/>
        </authorList>
    </citation>
    <scope>NUCLEOTIDE SEQUENCE [LARGE SCALE GENOMIC DNA]</scope>
    <source>
        <strain evidence="3">DSM 9887</strain>
    </source>
</reference>
<dbReference type="Proteomes" id="UP000036834">
    <property type="component" value="Unassembled WGS sequence"/>
</dbReference>
<evidence type="ECO:0000313" key="4">
    <source>
        <dbReference type="Proteomes" id="UP000319578"/>
    </source>
</evidence>
<accession>A0A0K9YUK2</accession>
<evidence type="ECO:0000313" key="2">
    <source>
        <dbReference type="EMBL" id="KNB71865.1"/>
    </source>
</evidence>
<sequence>MVFPHNAMSEVISLTDYFFDPDGDNLTITVAIESGTGIVYTFNDVIGSSNYGKIVFHPTNGISSFAIVIVTADDGKGGTVNDSFEVSVS</sequence>
<dbReference type="OrthoDB" id="9801679at2"/>
<keyword evidence="4" id="KW-1185">Reference proteome</keyword>